<keyword evidence="2" id="KW-1185">Reference proteome</keyword>
<name>A0A8H8BSA1_9HELO</name>
<organism evidence="1 2">
    <name type="scientific">Cadophora malorum</name>
    <dbReference type="NCBI Taxonomy" id="108018"/>
    <lineage>
        <taxon>Eukaryota</taxon>
        <taxon>Fungi</taxon>
        <taxon>Dikarya</taxon>
        <taxon>Ascomycota</taxon>
        <taxon>Pezizomycotina</taxon>
        <taxon>Leotiomycetes</taxon>
        <taxon>Helotiales</taxon>
        <taxon>Ploettnerulaceae</taxon>
        <taxon>Cadophora</taxon>
    </lineage>
</organism>
<sequence length="157" mass="16905">MRYSEILTAAGFFAASASAAAIAISNAANIAFATPLTALNSRSASEPVVVIGQPAPLLLITCADPKFLGECETWPGAELKCYNFPDYFQNRITSVDTRIGLMDGVQTCTLYSELGCGGKSHAFTDAKVDDLRPFGMDDVAKSYMCEEEWFEPPSGER</sequence>
<dbReference type="OrthoDB" id="2910287at2759"/>
<accession>A0A8H8BSA1</accession>
<dbReference type="AlphaFoldDB" id="A0A8H8BSA1"/>
<proteinExistence type="predicted"/>
<gene>
    <name evidence="1" type="ORF">IFR04_004294</name>
</gene>
<evidence type="ECO:0000313" key="2">
    <source>
        <dbReference type="Proteomes" id="UP000664132"/>
    </source>
</evidence>
<protein>
    <submittedName>
        <fullName evidence="1">Uncharacterized protein</fullName>
    </submittedName>
</protein>
<evidence type="ECO:0000313" key="1">
    <source>
        <dbReference type="EMBL" id="KAG4422525.1"/>
    </source>
</evidence>
<dbReference type="Proteomes" id="UP000664132">
    <property type="component" value="Unassembled WGS sequence"/>
</dbReference>
<comment type="caution">
    <text evidence="1">The sequence shown here is derived from an EMBL/GenBank/DDBJ whole genome shotgun (WGS) entry which is preliminary data.</text>
</comment>
<dbReference type="EMBL" id="JAFJYH010000047">
    <property type="protein sequence ID" value="KAG4422525.1"/>
    <property type="molecule type" value="Genomic_DNA"/>
</dbReference>
<dbReference type="Gene3D" id="2.60.20.10">
    <property type="entry name" value="Crystallins"/>
    <property type="match status" value="1"/>
</dbReference>
<reference evidence="1" key="1">
    <citation type="submission" date="2021-02" db="EMBL/GenBank/DDBJ databases">
        <title>Genome sequence Cadophora malorum strain M34.</title>
        <authorList>
            <person name="Stefanovic E."/>
            <person name="Vu D."/>
            <person name="Scully C."/>
            <person name="Dijksterhuis J."/>
            <person name="Roader J."/>
            <person name="Houbraken J."/>
        </authorList>
    </citation>
    <scope>NUCLEOTIDE SEQUENCE</scope>
    <source>
        <strain evidence="1">M34</strain>
    </source>
</reference>